<comment type="caution">
    <text evidence="1">The sequence shown here is derived from an EMBL/GenBank/DDBJ whole genome shotgun (WGS) entry which is preliminary data.</text>
</comment>
<dbReference type="AlphaFoldDB" id="A0A4S8KHI8"/>
<name>A0A4S8KHI8_MUSBA</name>
<dbReference type="EMBL" id="PYDT01000001">
    <property type="protein sequence ID" value="THU74840.1"/>
    <property type="molecule type" value="Genomic_DNA"/>
</dbReference>
<proteinExistence type="predicted"/>
<protein>
    <submittedName>
        <fullName evidence="1">Uncharacterized protein</fullName>
    </submittedName>
</protein>
<evidence type="ECO:0000313" key="2">
    <source>
        <dbReference type="Proteomes" id="UP000317650"/>
    </source>
</evidence>
<keyword evidence="2" id="KW-1185">Reference proteome</keyword>
<accession>A0A4S8KHI8</accession>
<dbReference type="Proteomes" id="UP000317650">
    <property type="component" value="Chromosome 4"/>
</dbReference>
<sequence length="225" mass="24013">MARSVHPADQHSESVSSLSTFSTAGVDMSPAGLCDSVPRTRTLRRFTLLELGNDEAQPPPAGWMLPRKLSKCPSDDSSELKLPVMSSKWRSGSRGGEGLGLGEVRDVRQGRRRIGSLDTATSRGRRGGVEALGVLPRAAADGDVAEGAAFGPVAAAVLAEVTRLQQVVVVVVAELGVGGFAPGAPQILLLLGKPRPCRLNCRRRRRILHYLEEEEEPQPVSPPQK</sequence>
<evidence type="ECO:0000313" key="1">
    <source>
        <dbReference type="EMBL" id="THU74840.1"/>
    </source>
</evidence>
<reference evidence="1 2" key="1">
    <citation type="journal article" date="2019" name="Nat. Plants">
        <title>Genome sequencing of Musa balbisiana reveals subgenome evolution and function divergence in polyploid bananas.</title>
        <authorList>
            <person name="Yao X."/>
        </authorList>
    </citation>
    <scope>NUCLEOTIDE SEQUENCE [LARGE SCALE GENOMIC DNA]</scope>
    <source>
        <strain evidence="2">cv. DH-PKW</strain>
        <tissue evidence="1">Leaves</tissue>
    </source>
</reference>
<organism evidence="1 2">
    <name type="scientific">Musa balbisiana</name>
    <name type="common">Banana</name>
    <dbReference type="NCBI Taxonomy" id="52838"/>
    <lineage>
        <taxon>Eukaryota</taxon>
        <taxon>Viridiplantae</taxon>
        <taxon>Streptophyta</taxon>
        <taxon>Embryophyta</taxon>
        <taxon>Tracheophyta</taxon>
        <taxon>Spermatophyta</taxon>
        <taxon>Magnoliopsida</taxon>
        <taxon>Liliopsida</taxon>
        <taxon>Zingiberales</taxon>
        <taxon>Musaceae</taxon>
        <taxon>Musa</taxon>
    </lineage>
</organism>
<gene>
    <name evidence="1" type="ORF">C4D60_Mb04t37640</name>
</gene>